<keyword evidence="2" id="KW-1185">Reference proteome</keyword>
<dbReference type="Proteomes" id="UP000219914">
    <property type="component" value="Unassembled WGS sequence"/>
</dbReference>
<reference evidence="1 2" key="1">
    <citation type="submission" date="2017-09" db="EMBL/GenBank/DDBJ databases">
        <title>Comparative genomics of rhizobia isolated from Phaseolus vulgaris in China.</title>
        <authorList>
            <person name="Tong W."/>
        </authorList>
    </citation>
    <scope>NUCLEOTIDE SEQUENCE [LARGE SCALE GENOMIC DNA]</scope>
    <source>
        <strain evidence="1 2">FH14</strain>
    </source>
</reference>
<evidence type="ECO:0000313" key="1">
    <source>
        <dbReference type="EMBL" id="PDT23142.1"/>
    </source>
</evidence>
<evidence type="ECO:0000313" key="2">
    <source>
        <dbReference type="Proteomes" id="UP000219914"/>
    </source>
</evidence>
<sequence length="68" mass="7920">MKVYQLIFRLLQMPWRAEVTLVYRGQLVPATSVSPTQNGKVVITKSNEFFGDKEDMPVVRRGRIVRLR</sequence>
<proteinExistence type="predicted"/>
<accession>A0ABX4JWP2</accession>
<organism evidence="1 2">
    <name type="scientific">Rhizobium hidalgonense</name>
    <dbReference type="NCBI Taxonomy" id="1538159"/>
    <lineage>
        <taxon>Bacteria</taxon>
        <taxon>Pseudomonadati</taxon>
        <taxon>Pseudomonadota</taxon>
        <taxon>Alphaproteobacteria</taxon>
        <taxon>Hyphomicrobiales</taxon>
        <taxon>Rhizobiaceae</taxon>
        <taxon>Rhizobium/Agrobacterium group</taxon>
        <taxon>Rhizobium</taxon>
    </lineage>
</organism>
<dbReference type="EMBL" id="NWSY01000008">
    <property type="protein sequence ID" value="PDT23142.1"/>
    <property type="molecule type" value="Genomic_DNA"/>
</dbReference>
<gene>
    <name evidence="1" type="ORF">CO674_11775</name>
</gene>
<protein>
    <submittedName>
        <fullName evidence="1">Uncharacterized protein</fullName>
    </submittedName>
</protein>
<comment type="caution">
    <text evidence="1">The sequence shown here is derived from an EMBL/GenBank/DDBJ whole genome shotgun (WGS) entry which is preliminary data.</text>
</comment>
<name>A0ABX4JWP2_9HYPH</name>